<keyword evidence="2" id="KW-0540">Nuclease</keyword>
<sequence length="486" mass="55468">MSEAKAHGDSLPPAVEPEEFENHWLALQKELAWMQDHGGKADCVRGIEVLEALIASARFQQACLSYHLEKEFVRDHEERGVNLDDQTRGAAGSVAIARKQSPTGFRNYLVNCRILLEDTPNIAAAFSRGEFTEPQVLAILNELQTVKAQRRTEFDEIYGQNPDMFECMGRNQIKDTVRKFTLSYNSDPVSKEHKTIEERRFARMEIDEASGSVKLTAQFPQLPGMGLRNYLYKESRKLKKKGDKRTLEQIRADILFSYMMIGEPSKMPINLQVGVIMTDRALFQGEREPAYLEGYGYIPAQDVREWIGGHQIENELTFEEMEARLTPEHIEQIEVLTELSRIYTAPGDQDLISMDSKARIFPEKLKKFISIRDRHCRTPFCDGIVEEADHVKQYAKGGKTSVHNCCGRCKVCNKTKEARGWFEFTLLKDQHTMLINPVSGMSYRSTAPPATGYIHKPFPQLTTDSKWFNDFKEKLSRRDAPEASAA</sequence>
<keyword evidence="2" id="KW-0378">Hydrolase</keyword>
<dbReference type="SMART" id="SM00507">
    <property type="entry name" value="HNHc"/>
    <property type="match status" value="1"/>
</dbReference>
<evidence type="ECO:0000259" key="1">
    <source>
        <dbReference type="SMART" id="SM00507"/>
    </source>
</evidence>
<dbReference type="InterPro" id="IPR003615">
    <property type="entry name" value="HNH_nuc"/>
</dbReference>
<name>A0AA95BRH4_9MICC</name>
<evidence type="ECO:0000313" key="2">
    <source>
        <dbReference type="EMBL" id="UUX59219.1"/>
    </source>
</evidence>
<keyword evidence="2" id="KW-0255">Endonuclease</keyword>
<dbReference type="Proteomes" id="UP001060018">
    <property type="component" value="Chromosome"/>
</dbReference>
<feature type="domain" description="HNH nuclease" evidence="1">
    <location>
        <begin position="364"/>
        <end position="414"/>
    </location>
</feature>
<gene>
    <name evidence="2" type="ORF">NUH22_00805</name>
</gene>
<protein>
    <submittedName>
        <fullName evidence="2">HNH endonuclease</fullName>
    </submittedName>
</protein>
<proteinExistence type="predicted"/>
<dbReference type="RefSeq" id="WP_171919082.1">
    <property type="nucleotide sequence ID" value="NZ_CP102487.1"/>
</dbReference>
<evidence type="ECO:0000313" key="3">
    <source>
        <dbReference type="Proteomes" id="UP001060018"/>
    </source>
</evidence>
<dbReference type="Gene3D" id="1.10.30.50">
    <property type="match status" value="1"/>
</dbReference>
<accession>A0AA95BRH4</accession>
<reference evidence="2" key="1">
    <citation type="journal article" date="2022" name="Pest Manag. Sci.">
        <title>Glutamicibacter halophytocola-mediated host fitness of potato tuber moth on Solanaceae crops.</title>
        <authorList>
            <person name="Wang W."/>
            <person name="Xiao G."/>
            <person name="Du G."/>
            <person name="Chang L."/>
            <person name="Yang Y."/>
            <person name="Ye J."/>
            <person name="Chen B."/>
        </authorList>
    </citation>
    <scope>NUCLEOTIDE SEQUENCE</scope>
    <source>
        <strain evidence="2">S2</strain>
    </source>
</reference>
<dbReference type="EMBL" id="CP102487">
    <property type="protein sequence ID" value="UUX59219.1"/>
    <property type="molecule type" value="Genomic_DNA"/>
</dbReference>
<dbReference type="AlphaFoldDB" id="A0AA95BRH4"/>
<dbReference type="GO" id="GO:0004519">
    <property type="term" value="F:endonuclease activity"/>
    <property type="evidence" value="ECO:0007669"/>
    <property type="project" value="UniProtKB-KW"/>
</dbReference>
<dbReference type="CDD" id="cd00085">
    <property type="entry name" value="HNHc"/>
    <property type="match status" value="1"/>
</dbReference>
<organism evidence="2 3">
    <name type="scientific">Glutamicibacter halophytocola</name>
    <dbReference type="NCBI Taxonomy" id="1933880"/>
    <lineage>
        <taxon>Bacteria</taxon>
        <taxon>Bacillati</taxon>
        <taxon>Actinomycetota</taxon>
        <taxon>Actinomycetes</taxon>
        <taxon>Micrococcales</taxon>
        <taxon>Micrococcaceae</taxon>
        <taxon>Glutamicibacter</taxon>
    </lineage>
</organism>